<dbReference type="Proteomes" id="UP000319449">
    <property type="component" value="Unassembled WGS sequence"/>
</dbReference>
<keyword evidence="1" id="KW-0808">Transferase</keyword>
<keyword evidence="2" id="KW-1185">Reference proteome</keyword>
<organism evidence="1 2">
    <name type="scientific">Geobacter argillaceus</name>
    <dbReference type="NCBI Taxonomy" id="345631"/>
    <lineage>
        <taxon>Bacteria</taxon>
        <taxon>Pseudomonadati</taxon>
        <taxon>Thermodesulfobacteriota</taxon>
        <taxon>Desulfuromonadia</taxon>
        <taxon>Geobacterales</taxon>
        <taxon>Geobacteraceae</taxon>
        <taxon>Geobacter</taxon>
    </lineage>
</organism>
<dbReference type="OrthoDB" id="9816564at2"/>
<sequence length="391" mass="44620">MKRADNRLLIIAALFPDEKAGDGPWSERFNGLYGRLFRQSAGYGTTGWYALDVNRHYEHTPSGEVGRRKSLAAFFGLDLIWGQFRHRHTTLLIAYPLFKSRQSAYSIFFLLVLAVLRMSRRVKICLDFVDPPLMITKLYVRLLTLQKAIIFFRRPQEKAYLRLAHSIVVNSVEMGEHLRADYNLSSQEIMAVAMGTNVTDFVPDPMVGRRREFTVVYGGRLRGDRGALELINCLTQVNLTHPVRLLCCGPVESSLRLPDYPWLEIYPDLGYSDYVSLLVKRGDVGIIPYPANEWWEKVSISKLATYAAAGIPVLSTDLHHTTRFLARWNCGLTAASWKEMAELIVRLYEDRDLCMELGRNARNAAESELAWDILARRLADLLSQRFGRSLA</sequence>
<protein>
    <submittedName>
        <fullName evidence="1">Glycosyltransferase involved in cell wall biosynthesis</fullName>
    </submittedName>
</protein>
<name>A0A562VFQ4_9BACT</name>
<dbReference type="GO" id="GO:0016740">
    <property type="term" value="F:transferase activity"/>
    <property type="evidence" value="ECO:0007669"/>
    <property type="project" value="UniProtKB-KW"/>
</dbReference>
<dbReference type="PANTHER" id="PTHR12526:SF622">
    <property type="entry name" value="GLYCOSYLTRANSFERASE (GROUP I)"/>
    <property type="match status" value="1"/>
</dbReference>
<dbReference type="PANTHER" id="PTHR12526">
    <property type="entry name" value="GLYCOSYLTRANSFERASE"/>
    <property type="match status" value="1"/>
</dbReference>
<gene>
    <name evidence="1" type="ORF">JN12_03284</name>
</gene>
<dbReference type="SUPFAM" id="SSF53756">
    <property type="entry name" value="UDP-Glycosyltransferase/glycogen phosphorylase"/>
    <property type="match status" value="1"/>
</dbReference>
<dbReference type="AlphaFoldDB" id="A0A562VFQ4"/>
<dbReference type="EMBL" id="VLLN01000025">
    <property type="protein sequence ID" value="TWJ16712.1"/>
    <property type="molecule type" value="Genomic_DNA"/>
</dbReference>
<comment type="caution">
    <text evidence="1">The sequence shown here is derived from an EMBL/GenBank/DDBJ whole genome shotgun (WGS) entry which is preliminary data.</text>
</comment>
<proteinExistence type="predicted"/>
<evidence type="ECO:0000313" key="1">
    <source>
        <dbReference type="EMBL" id="TWJ16712.1"/>
    </source>
</evidence>
<evidence type="ECO:0000313" key="2">
    <source>
        <dbReference type="Proteomes" id="UP000319449"/>
    </source>
</evidence>
<accession>A0A562VFQ4</accession>
<reference evidence="1 2" key="1">
    <citation type="submission" date="2019-07" db="EMBL/GenBank/DDBJ databases">
        <title>Genomic Encyclopedia of Archaeal and Bacterial Type Strains, Phase II (KMG-II): from individual species to whole genera.</title>
        <authorList>
            <person name="Goeker M."/>
        </authorList>
    </citation>
    <scope>NUCLEOTIDE SEQUENCE [LARGE SCALE GENOMIC DNA]</scope>
    <source>
        <strain evidence="1 2">ATCC BAA-1139</strain>
    </source>
</reference>
<dbReference type="RefSeq" id="WP_145024744.1">
    <property type="nucleotide sequence ID" value="NZ_VLLN01000025.1"/>
</dbReference>
<dbReference type="Gene3D" id="3.40.50.2000">
    <property type="entry name" value="Glycogen Phosphorylase B"/>
    <property type="match status" value="1"/>
</dbReference>